<comment type="caution">
    <text evidence="1">The sequence shown here is derived from an EMBL/GenBank/DDBJ whole genome shotgun (WGS) entry which is preliminary data.</text>
</comment>
<feature type="non-terminal residue" evidence="1">
    <location>
        <position position="312"/>
    </location>
</feature>
<sequence>MAFVTNWKDDAGLTRNVFQEDQQNAFVHRGPRIYSDIGVVVGELDPRPQHHDTRREHFGGVKISAEELAERSRIPVTTEERWTAFLESILSDLVFAPKQILTFLFPPPKPKLKYRSLEEHRKEGLREKAEQDLGSWYNSVMNKAEAHAIVAEYDEAVRLMNDKGYEDLPLPEELPKPGAPWNKWDEYEPETTVAIRPPAPLKPVLADPWRGRPTALLLGLIVFLALYLLPAPYSPTCWTCEEAQRLEWQQAWHSRSVAEDAERFEQSQLARAQSERARLELSNQIATEALVSQLKLLANDDAVVQALLDDEA</sequence>
<organism evidence="1 2">
    <name type="scientific">Cymbomonas tetramitiformis</name>
    <dbReference type="NCBI Taxonomy" id="36881"/>
    <lineage>
        <taxon>Eukaryota</taxon>
        <taxon>Viridiplantae</taxon>
        <taxon>Chlorophyta</taxon>
        <taxon>Pyramimonadophyceae</taxon>
        <taxon>Pyramimonadales</taxon>
        <taxon>Pyramimonadaceae</taxon>
        <taxon>Cymbomonas</taxon>
    </lineage>
</organism>
<protein>
    <submittedName>
        <fullName evidence="1">Uncharacterized protein</fullName>
    </submittedName>
</protein>
<accession>A0AAE0F7E5</accession>
<dbReference type="EMBL" id="LGRX02023730">
    <property type="protein sequence ID" value="KAK3254334.1"/>
    <property type="molecule type" value="Genomic_DNA"/>
</dbReference>
<dbReference type="AlphaFoldDB" id="A0AAE0F7E5"/>
<evidence type="ECO:0000313" key="2">
    <source>
        <dbReference type="Proteomes" id="UP001190700"/>
    </source>
</evidence>
<name>A0AAE0F7E5_9CHLO</name>
<keyword evidence="2" id="KW-1185">Reference proteome</keyword>
<reference evidence="1 2" key="1">
    <citation type="journal article" date="2015" name="Genome Biol. Evol.">
        <title>Comparative Genomics of a Bacterivorous Green Alga Reveals Evolutionary Causalities and Consequences of Phago-Mixotrophic Mode of Nutrition.</title>
        <authorList>
            <person name="Burns J.A."/>
            <person name="Paasch A."/>
            <person name="Narechania A."/>
            <person name="Kim E."/>
        </authorList>
    </citation>
    <scope>NUCLEOTIDE SEQUENCE [LARGE SCALE GENOMIC DNA]</scope>
    <source>
        <strain evidence="1 2">PLY_AMNH</strain>
    </source>
</reference>
<gene>
    <name evidence="1" type="ORF">CYMTET_36450</name>
</gene>
<proteinExistence type="predicted"/>
<evidence type="ECO:0000313" key="1">
    <source>
        <dbReference type="EMBL" id="KAK3254334.1"/>
    </source>
</evidence>
<dbReference type="Proteomes" id="UP001190700">
    <property type="component" value="Unassembled WGS sequence"/>
</dbReference>